<dbReference type="InterPro" id="IPR001412">
    <property type="entry name" value="aa-tRNA-synth_I_CS"/>
</dbReference>
<keyword evidence="2" id="KW-0436">Ligase</keyword>
<evidence type="ECO:0000313" key="10">
    <source>
        <dbReference type="Proteomes" id="UP000217838"/>
    </source>
</evidence>
<keyword evidence="6" id="KW-0030">Aminoacyl-tRNA synthetase</keyword>
<dbReference type="GO" id="GO:0004832">
    <property type="term" value="F:valine-tRNA ligase activity"/>
    <property type="evidence" value="ECO:0007669"/>
    <property type="project" value="UniProtKB-EC"/>
</dbReference>
<keyword evidence="5" id="KW-0648">Protein biosynthesis</keyword>
<feature type="domain" description="Aminoacyl-tRNA synthetase class Ia" evidence="8">
    <location>
        <begin position="5"/>
        <end position="154"/>
    </location>
</feature>
<protein>
    <recommendedName>
        <fullName evidence="1">valine--tRNA ligase</fullName>
        <ecNumber evidence="1">6.1.1.9</ecNumber>
    </recommendedName>
    <alternativeName>
        <fullName evidence="7">Valyl-tRNA synthetase</fullName>
    </alternativeName>
</protein>
<comment type="caution">
    <text evidence="9">The sequence shown here is derived from an EMBL/GenBank/DDBJ whole genome shotgun (WGS) entry which is preliminary data.</text>
</comment>
<sequence>MADPESEKPPYCIILPLPNVTGVLHMGHALVDTVQDALIRYKRMSGFEALWLPGLDHAGISTQTVVERNLIATTGKRRTDFTREEFLKHVWDWKELNETRIIEQLKKVGCSCDWSKQRFTMDEASNRAVRKIFKKMYDQNLIYRGNYLVNWDPVQRKNSNSARQLLQGVLLKNSTSTFYSSFFLTLSGSLALESFYE</sequence>
<evidence type="ECO:0000256" key="4">
    <source>
        <dbReference type="ARBA" id="ARBA00022840"/>
    </source>
</evidence>
<dbReference type="EC" id="6.1.1.9" evidence="1"/>
<evidence type="ECO:0000256" key="1">
    <source>
        <dbReference type="ARBA" id="ARBA00013169"/>
    </source>
</evidence>
<dbReference type="AlphaFoldDB" id="A0A2A4YIJ0"/>
<dbReference type="Pfam" id="PF00133">
    <property type="entry name" value="tRNA-synt_1"/>
    <property type="match status" value="1"/>
</dbReference>
<organism evidence="9 10">
    <name type="scientific">Aerophobetes bacterium</name>
    <dbReference type="NCBI Taxonomy" id="2030807"/>
    <lineage>
        <taxon>Bacteria</taxon>
        <taxon>Candidatus Aerophobota</taxon>
    </lineage>
</organism>
<dbReference type="GO" id="GO:0005524">
    <property type="term" value="F:ATP binding"/>
    <property type="evidence" value="ECO:0007669"/>
    <property type="project" value="UniProtKB-KW"/>
</dbReference>
<evidence type="ECO:0000256" key="6">
    <source>
        <dbReference type="ARBA" id="ARBA00023146"/>
    </source>
</evidence>
<evidence type="ECO:0000256" key="2">
    <source>
        <dbReference type="ARBA" id="ARBA00022598"/>
    </source>
</evidence>
<accession>A0A2A4YIJ0</accession>
<dbReference type="PANTHER" id="PTHR11946:SF93">
    <property type="entry name" value="VALINE--TRNA LIGASE, CHLOROPLASTIC_MITOCHONDRIAL 2"/>
    <property type="match status" value="1"/>
</dbReference>
<name>A0A2A4YIJ0_UNCAE</name>
<evidence type="ECO:0000313" key="9">
    <source>
        <dbReference type="EMBL" id="PCI94125.1"/>
    </source>
</evidence>
<dbReference type="SUPFAM" id="SSF52374">
    <property type="entry name" value="Nucleotidylyl transferase"/>
    <property type="match status" value="1"/>
</dbReference>
<evidence type="ECO:0000256" key="7">
    <source>
        <dbReference type="ARBA" id="ARBA00029936"/>
    </source>
</evidence>
<gene>
    <name evidence="9" type="ORF">COB11_04310</name>
</gene>
<reference evidence="10" key="1">
    <citation type="submission" date="2017-08" db="EMBL/GenBank/DDBJ databases">
        <title>A dynamic microbial community with high functional redundancy inhabits the cold, oxic subseafloor aquifer.</title>
        <authorList>
            <person name="Tully B.J."/>
            <person name="Wheat C.G."/>
            <person name="Glazer B.T."/>
            <person name="Huber J.A."/>
        </authorList>
    </citation>
    <scope>NUCLEOTIDE SEQUENCE [LARGE SCALE GENOMIC DNA]</scope>
</reference>
<evidence type="ECO:0000259" key="8">
    <source>
        <dbReference type="Pfam" id="PF00133"/>
    </source>
</evidence>
<dbReference type="InterPro" id="IPR002300">
    <property type="entry name" value="aa-tRNA-synth_Ia"/>
</dbReference>
<dbReference type="GO" id="GO:0006438">
    <property type="term" value="P:valyl-tRNA aminoacylation"/>
    <property type="evidence" value="ECO:0007669"/>
    <property type="project" value="InterPro"/>
</dbReference>
<keyword evidence="3" id="KW-0547">Nucleotide-binding</keyword>
<dbReference type="PANTHER" id="PTHR11946">
    <property type="entry name" value="VALYL-TRNA SYNTHETASES"/>
    <property type="match status" value="1"/>
</dbReference>
<dbReference type="Gene3D" id="3.40.50.620">
    <property type="entry name" value="HUPs"/>
    <property type="match status" value="1"/>
</dbReference>
<dbReference type="InterPro" id="IPR014729">
    <property type="entry name" value="Rossmann-like_a/b/a_fold"/>
</dbReference>
<keyword evidence="4" id="KW-0067">ATP-binding</keyword>
<evidence type="ECO:0000256" key="3">
    <source>
        <dbReference type="ARBA" id="ARBA00022741"/>
    </source>
</evidence>
<dbReference type="EMBL" id="NVUU01000045">
    <property type="protein sequence ID" value="PCI94125.1"/>
    <property type="molecule type" value="Genomic_DNA"/>
</dbReference>
<proteinExistence type="predicted"/>
<dbReference type="Proteomes" id="UP000217838">
    <property type="component" value="Unassembled WGS sequence"/>
</dbReference>
<evidence type="ECO:0000256" key="5">
    <source>
        <dbReference type="ARBA" id="ARBA00022917"/>
    </source>
</evidence>
<dbReference type="InterPro" id="IPR002303">
    <property type="entry name" value="Valyl-tRNA_ligase"/>
</dbReference>
<dbReference type="PROSITE" id="PS00178">
    <property type="entry name" value="AA_TRNA_LIGASE_I"/>
    <property type="match status" value="1"/>
</dbReference>
<dbReference type="GO" id="GO:0005829">
    <property type="term" value="C:cytosol"/>
    <property type="evidence" value="ECO:0007669"/>
    <property type="project" value="TreeGrafter"/>
</dbReference>